<evidence type="ECO:0000313" key="3">
    <source>
        <dbReference type="Proteomes" id="UP000287243"/>
    </source>
</evidence>
<dbReference type="Gene3D" id="3.30.2090.10">
    <property type="entry name" value="Multidrug efflux transporter AcrB TolC docking domain, DN and DC subdomains"/>
    <property type="match status" value="1"/>
</dbReference>
<dbReference type="PANTHER" id="PTHR32063">
    <property type="match status" value="1"/>
</dbReference>
<dbReference type="InterPro" id="IPR027463">
    <property type="entry name" value="AcrB_DN_DC_subdom"/>
</dbReference>
<dbReference type="KEGG" id="vai:BU251_03425"/>
<dbReference type="Pfam" id="PF00873">
    <property type="entry name" value="ACR_tran"/>
    <property type="match status" value="1"/>
</dbReference>
<dbReference type="GO" id="GO:0042910">
    <property type="term" value="F:xenobiotic transmembrane transporter activity"/>
    <property type="evidence" value="ECO:0007669"/>
    <property type="project" value="TreeGrafter"/>
</dbReference>
<dbReference type="RefSeq" id="WP_128699494.1">
    <property type="nucleotide sequence ID" value="NZ_CP019384.1"/>
</dbReference>
<evidence type="ECO:0000256" key="1">
    <source>
        <dbReference type="SAM" id="Phobius"/>
    </source>
</evidence>
<keyword evidence="1" id="KW-0812">Transmembrane</keyword>
<dbReference type="AlphaFoldDB" id="A0A410P445"/>
<dbReference type="PANTHER" id="PTHR32063:SF0">
    <property type="entry name" value="SWARMING MOTILITY PROTEIN SWRC"/>
    <property type="match status" value="1"/>
</dbReference>
<protein>
    <submittedName>
        <fullName evidence="2">Hydrophobe/amphiphile efflux-1 (HAE1) family RND transporter</fullName>
    </submittedName>
</protein>
<dbReference type="Gene3D" id="1.20.1640.10">
    <property type="entry name" value="Multidrug efflux transporter AcrB transmembrane domain"/>
    <property type="match status" value="1"/>
</dbReference>
<accession>A0A410P445</accession>
<gene>
    <name evidence="2" type="ORF">BU251_03425</name>
</gene>
<reference evidence="2 3" key="1">
    <citation type="submission" date="2017-01" db="EMBL/GenBank/DDBJ databases">
        <title>First insights into the biology of 'candidatus Vampirococcus archaeovorus'.</title>
        <authorList>
            <person name="Kizina J."/>
            <person name="Jordan S."/>
            <person name="Stueber K."/>
            <person name="Reinhardt R."/>
            <person name="Harder J."/>
        </authorList>
    </citation>
    <scope>NUCLEOTIDE SEQUENCE [LARGE SCALE GENOMIC DNA]</scope>
    <source>
        <strain evidence="2 3">LiM</strain>
    </source>
</reference>
<keyword evidence="1" id="KW-1133">Transmembrane helix</keyword>
<dbReference type="Proteomes" id="UP000287243">
    <property type="component" value="Chromosome"/>
</dbReference>
<dbReference type="SUPFAM" id="SSF82693">
    <property type="entry name" value="Multidrug efflux transporter AcrB pore domain, PN1, PN2, PC1 and PC2 subdomains"/>
    <property type="match status" value="2"/>
</dbReference>
<dbReference type="GO" id="GO:0005886">
    <property type="term" value="C:plasma membrane"/>
    <property type="evidence" value="ECO:0007669"/>
    <property type="project" value="TreeGrafter"/>
</dbReference>
<organism evidence="2 3">
    <name type="scientific">Velamenicoccus archaeovorus</name>
    <dbReference type="NCBI Taxonomy" id="1930593"/>
    <lineage>
        <taxon>Bacteria</taxon>
        <taxon>Pseudomonadati</taxon>
        <taxon>Candidatus Omnitrophota</taxon>
        <taxon>Candidatus Velamenicoccus</taxon>
    </lineage>
</organism>
<dbReference type="InterPro" id="IPR001036">
    <property type="entry name" value="Acrflvin-R"/>
</dbReference>
<feature type="transmembrane region" description="Helical" evidence="1">
    <location>
        <begin position="12"/>
        <end position="29"/>
    </location>
</feature>
<feature type="transmembrane region" description="Helical" evidence="1">
    <location>
        <begin position="335"/>
        <end position="354"/>
    </location>
</feature>
<dbReference type="EMBL" id="CP019384">
    <property type="protein sequence ID" value="QAT16851.1"/>
    <property type="molecule type" value="Genomic_DNA"/>
</dbReference>
<keyword evidence="3" id="KW-1185">Reference proteome</keyword>
<name>A0A410P445_VELA1</name>
<dbReference type="Gene3D" id="3.30.70.1430">
    <property type="entry name" value="Multidrug efflux transporter AcrB pore domain"/>
    <property type="match status" value="1"/>
</dbReference>
<dbReference type="SUPFAM" id="SSF82714">
    <property type="entry name" value="Multidrug efflux transporter AcrB TolC docking domain, DN and DC subdomains"/>
    <property type="match status" value="1"/>
</dbReference>
<evidence type="ECO:0000313" key="2">
    <source>
        <dbReference type="EMBL" id="QAT16851.1"/>
    </source>
</evidence>
<dbReference type="OrthoDB" id="9757876at2"/>
<dbReference type="PRINTS" id="PR00702">
    <property type="entry name" value="ACRIFLAVINRP"/>
</dbReference>
<keyword evidence="1" id="KW-0472">Membrane</keyword>
<dbReference type="Gene3D" id="3.30.70.1320">
    <property type="entry name" value="Multidrug efflux transporter AcrB pore domain like"/>
    <property type="match status" value="1"/>
</dbReference>
<sequence>MSLPEFGVRKPVSNLMIFSAIIILAFYSLTRIGIDIMPEIEPPIISVIAAYPGANPQDVEIKVTEPLENQLATTPGLEKITSRSMEGASVISLKFKWGTNLDEASNDIRDRIEQAKRYLPDIPDEMDNPFLYKFNTANIPIVFFGITANQTYPELYDLIDNSVGDALRQLPGVGTVNLFGGLQRQVNVWIDRERLEGYGFSILDITNALDKENITQPVGNIKMGLTDYLLRLPGEFATPDEINSVILGKSGGKIVFLKDVARVEDGFKEVTMIVRINRNPGLLMQVQKQTGTNTVEVAERVKKKIAELEKTLPSDVHMQIIFDTSEDIINSVNSLTSSVWVAIVLVIFVVWFFLRQSAPSMIIALTIPFSLLTQREFPAC</sequence>
<proteinExistence type="predicted"/>